<evidence type="ECO:0000259" key="4">
    <source>
        <dbReference type="PROSITE" id="PS01124"/>
    </source>
</evidence>
<dbReference type="SUPFAM" id="SSF46689">
    <property type="entry name" value="Homeodomain-like"/>
    <property type="match status" value="1"/>
</dbReference>
<dbReference type="InterPro" id="IPR020449">
    <property type="entry name" value="Tscrpt_reg_AraC-type_HTH"/>
</dbReference>
<reference evidence="5" key="1">
    <citation type="journal article" date="2014" name="Int. J. Syst. Evol. Microbiol.">
        <title>Complete genome of a new Firmicutes species belonging to the dominant human colonic microbiota ('Ruminococcus bicirculans') reveals two chromosomes and a selective capacity to utilize plant glucans.</title>
        <authorList>
            <consortium name="NISC Comparative Sequencing Program"/>
            <person name="Wegmann U."/>
            <person name="Louis P."/>
            <person name="Goesmann A."/>
            <person name="Henrissat B."/>
            <person name="Duncan S.H."/>
            <person name="Flint H.J."/>
        </authorList>
    </citation>
    <scope>NUCLEOTIDE SEQUENCE</scope>
    <source>
        <strain evidence="5">NBRC 103191</strain>
    </source>
</reference>
<dbReference type="InterPro" id="IPR032687">
    <property type="entry name" value="AraC-type_N"/>
</dbReference>
<gene>
    <name evidence="5" type="ORF">GCM10007915_10550</name>
    <name evidence="6" type="ORF">SAMN05660405_00795</name>
</gene>
<keyword evidence="1" id="KW-0805">Transcription regulation</keyword>
<protein>
    <submittedName>
        <fullName evidence="5">AraC family transcriptional regulator</fullName>
    </submittedName>
    <submittedName>
        <fullName evidence="6">Helix-turn-helix domain-containing protein</fullName>
    </submittedName>
</protein>
<dbReference type="Gene3D" id="1.10.10.60">
    <property type="entry name" value="Homeodomain-like"/>
    <property type="match status" value="1"/>
</dbReference>
<keyword evidence="3" id="KW-0804">Transcription</keyword>
<name>A0A1G6W083_9GAMM</name>
<dbReference type="RefSeq" id="WP_093068971.1">
    <property type="nucleotide sequence ID" value="NZ_BSOK01000020.1"/>
</dbReference>
<dbReference type="InterPro" id="IPR009057">
    <property type="entry name" value="Homeodomain-like_sf"/>
</dbReference>
<dbReference type="AlphaFoldDB" id="A0A1G6W083"/>
<dbReference type="GO" id="GO:0005829">
    <property type="term" value="C:cytosol"/>
    <property type="evidence" value="ECO:0007669"/>
    <property type="project" value="TreeGrafter"/>
</dbReference>
<dbReference type="Proteomes" id="UP000198501">
    <property type="component" value="Unassembled WGS sequence"/>
</dbReference>
<dbReference type="Pfam" id="PF12625">
    <property type="entry name" value="Arabinose_bd"/>
    <property type="match status" value="1"/>
</dbReference>
<dbReference type="InterPro" id="IPR018060">
    <property type="entry name" value="HTH_AraC"/>
</dbReference>
<proteinExistence type="predicted"/>
<dbReference type="GO" id="GO:0000976">
    <property type="term" value="F:transcription cis-regulatory region binding"/>
    <property type="evidence" value="ECO:0007669"/>
    <property type="project" value="TreeGrafter"/>
</dbReference>
<dbReference type="PANTHER" id="PTHR47894">
    <property type="entry name" value="HTH-TYPE TRANSCRIPTIONAL REGULATOR GADX"/>
    <property type="match status" value="1"/>
</dbReference>
<evidence type="ECO:0000256" key="1">
    <source>
        <dbReference type="ARBA" id="ARBA00023015"/>
    </source>
</evidence>
<evidence type="ECO:0000313" key="6">
    <source>
        <dbReference type="EMBL" id="SDD59292.1"/>
    </source>
</evidence>
<organism evidence="6 7">
    <name type="scientific">Psychrobacter pacificensis</name>
    <dbReference type="NCBI Taxonomy" id="112002"/>
    <lineage>
        <taxon>Bacteria</taxon>
        <taxon>Pseudomonadati</taxon>
        <taxon>Pseudomonadota</taxon>
        <taxon>Gammaproteobacteria</taxon>
        <taxon>Moraxellales</taxon>
        <taxon>Moraxellaceae</taxon>
        <taxon>Psychrobacter</taxon>
    </lineage>
</organism>
<dbReference type="Pfam" id="PF12833">
    <property type="entry name" value="HTH_18"/>
    <property type="match status" value="1"/>
</dbReference>
<evidence type="ECO:0000256" key="2">
    <source>
        <dbReference type="ARBA" id="ARBA00023125"/>
    </source>
</evidence>
<dbReference type="Proteomes" id="UP001156645">
    <property type="component" value="Unassembled WGS sequence"/>
</dbReference>
<feature type="domain" description="HTH araC/xylS-type" evidence="4">
    <location>
        <begin position="251"/>
        <end position="333"/>
    </location>
</feature>
<sequence>MGSYIRVASLNGFEELVRSYGQDPINILDKVGLKPSMIREPNSLIDHDRYTNLLELAGIVCNEECFGLKLGAKQSIQTIGLIGVYMSKQRDIAQALLVAQKYIYIHAESFIFQVNEVSDKLCELDVVRQNTQNIDRAQKSQLSICLICNVLTDLISPTWRPEKIKLKQNPSPQSKQLLIDILRCPVEFNSEKNAIYFSTVYLSYKPYYSEDDLVNQLIVQQLENESNTTARGGMFLIESSMKMLLATADCSMANVALCVGQHPKKVQRQLKSEGTTYRELLEEVRKKEALRIMSTDSISLTDVAYQLGYAELSIFSRQFKTWFGMTPTEWMNSSKELVT</sequence>
<dbReference type="EMBL" id="BSOK01000020">
    <property type="protein sequence ID" value="GLR28817.1"/>
    <property type="molecule type" value="Genomic_DNA"/>
</dbReference>
<evidence type="ECO:0000313" key="7">
    <source>
        <dbReference type="Proteomes" id="UP000198501"/>
    </source>
</evidence>
<reference evidence="5" key="4">
    <citation type="submission" date="2023-01" db="EMBL/GenBank/DDBJ databases">
        <title>Draft genome sequence of Psychrobacter pacificensis strain NBRC 103191.</title>
        <authorList>
            <person name="Sun Q."/>
            <person name="Mori K."/>
        </authorList>
    </citation>
    <scope>NUCLEOTIDE SEQUENCE</scope>
    <source>
        <strain evidence="5">NBRC 103191</strain>
    </source>
</reference>
<reference evidence="8" key="3">
    <citation type="journal article" date="2019" name="Int. J. Syst. Evol. Microbiol.">
        <title>The Global Catalogue of Microorganisms (GCM) 10K type strain sequencing project: providing services to taxonomists for standard genome sequencing and annotation.</title>
        <authorList>
            <consortium name="The Broad Institute Genomics Platform"/>
            <consortium name="The Broad Institute Genome Sequencing Center for Infectious Disease"/>
            <person name="Wu L."/>
            <person name="Ma J."/>
        </authorList>
    </citation>
    <scope>NUCLEOTIDE SEQUENCE [LARGE SCALE GENOMIC DNA]</scope>
    <source>
        <strain evidence="8">NBRC 103191</strain>
    </source>
</reference>
<keyword evidence="2" id="KW-0238">DNA-binding</keyword>
<dbReference type="PRINTS" id="PR00032">
    <property type="entry name" value="HTHARAC"/>
</dbReference>
<keyword evidence="8" id="KW-1185">Reference proteome</keyword>
<evidence type="ECO:0000256" key="3">
    <source>
        <dbReference type="ARBA" id="ARBA00023163"/>
    </source>
</evidence>
<dbReference type="PROSITE" id="PS01124">
    <property type="entry name" value="HTH_ARAC_FAMILY_2"/>
    <property type="match status" value="1"/>
</dbReference>
<reference evidence="6 7" key="2">
    <citation type="submission" date="2016-10" db="EMBL/GenBank/DDBJ databases">
        <authorList>
            <person name="de Groot N.N."/>
        </authorList>
    </citation>
    <scope>NUCLEOTIDE SEQUENCE [LARGE SCALE GENOMIC DNA]</scope>
    <source>
        <strain evidence="6 7">DSM 23406</strain>
    </source>
</reference>
<dbReference type="PANTHER" id="PTHR47894:SF4">
    <property type="entry name" value="HTH-TYPE TRANSCRIPTIONAL REGULATOR GADX"/>
    <property type="match status" value="1"/>
</dbReference>
<dbReference type="SMART" id="SM00342">
    <property type="entry name" value="HTH_ARAC"/>
    <property type="match status" value="1"/>
</dbReference>
<accession>A0A1G6W083</accession>
<evidence type="ECO:0000313" key="5">
    <source>
        <dbReference type="EMBL" id="GLR28817.1"/>
    </source>
</evidence>
<dbReference type="GO" id="GO:0003700">
    <property type="term" value="F:DNA-binding transcription factor activity"/>
    <property type="evidence" value="ECO:0007669"/>
    <property type="project" value="InterPro"/>
</dbReference>
<evidence type="ECO:0000313" key="8">
    <source>
        <dbReference type="Proteomes" id="UP001156645"/>
    </source>
</evidence>
<dbReference type="EMBL" id="FNAL01000004">
    <property type="protein sequence ID" value="SDD59292.1"/>
    <property type="molecule type" value="Genomic_DNA"/>
</dbReference>